<evidence type="ECO:0000313" key="2">
    <source>
        <dbReference type="Proteomes" id="UP000607653"/>
    </source>
</evidence>
<organism evidence="1 2">
    <name type="scientific">Nelumbo nucifera</name>
    <name type="common">Sacred lotus</name>
    <dbReference type="NCBI Taxonomy" id="4432"/>
    <lineage>
        <taxon>Eukaryota</taxon>
        <taxon>Viridiplantae</taxon>
        <taxon>Streptophyta</taxon>
        <taxon>Embryophyta</taxon>
        <taxon>Tracheophyta</taxon>
        <taxon>Spermatophyta</taxon>
        <taxon>Magnoliopsida</taxon>
        <taxon>Proteales</taxon>
        <taxon>Nelumbonaceae</taxon>
        <taxon>Nelumbo</taxon>
    </lineage>
</organism>
<name>A0A822Z0W9_NELNU</name>
<evidence type="ECO:0000313" key="1">
    <source>
        <dbReference type="EMBL" id="DAD40034.1"/>
    </source>
</evidence>
<dbReference type="Proteomes" id="UP000607653">
    <property type="component" value="Unassembled WGS sequence"/>
</dbReference>
<accession>A0A822Z0W9</accession>
<dbReference type="EMBL" id="DUZY01000005">
    <property type="protein sequence ID" value="DAD40034.1"/>
    <property type="molecule type" value="Genomic_DNA"/>
</dbReference>
<gene>
    <name evidence="1" type="ORF">HUJ06_014357</name>
</gene>
<reference evidence="1 2" key="1">
    <citation type="journal article" date="2020" name="Mol. Biol. Evol.">
        <title>Distinct Expression and Methylation Patterns for Genes with Different Fates following a Single Whole-Genome Duplication in Flowering Plants.</title>
        <authorList>
            <person name="Shi T."/>
            <person name="Rahmani R.S."/>
            <person name="Gugger P.F."/>
            <person name="Wang M."/>
            <person name="Li H."/>
            <person name="Zhang Y."/>
            <person name="Li Z."/>
            <person name="Wang Q."/>
            <person name="Van de Peer Y."/>
            <person name="Marchal K."/>
            <person name="Chen J."/>
        </authorList>
    </citation>
    <scope>NUCLEOTIDE SEQUENCE [LARGE SCALE GENOMIC DNA]</scope>
    <source>
        <tissue evidence="1">Leaf</tissue>
    </source>
</reference>
<comment type="caution">
    <text evidence="1">The sequence shown here is derived from an EMBL/GenBank/DDBJ whole genome shotgun (WGS) entry which is preliminary data.</text>
</comment>
<sequence length="64" mass="6897">MNPDGVLFSNGQGDPSVVPYAVETVKEMKLGHHGGNHPVHNLRNGCVKISYQACSFSCAFMCIC</sequence>
<keyword evidence="2" id="KW-1185">Reference proteome</keyword>
<proteinExistence type="predicted"/>
<dbReference type="AlphaFoldDB" id="A0A822Z0W9"/>
<protein>
    <submittedName>
        <fullName evidence="1">Uncharacterized protein</fullName>
    </submittedName>
</protein>